<organism evidence="9 10">
    <name type="scientific">Pseudobutyrivibrio xylanivorans DSM 14809</name>
    <dbReference type="NCBI Taxonomy" id="1123012"/>
    <lineage>
        <taxon>Bacteria</taxon>
        <taxon>Bacillati</taxon>
        <taxon>Bacillota</taxon>
        <taxon>Clostridia</taxon>
        <taxon>Lachnospirales</taxon>
        <taxon>Lachnospiraceae</taxon>
        <taxon>Pseudobutyrivibrio</taxon>
    </lineage>
</organism>
<dbReference type="Gene3D" id="3.40.630.10">
    <property type="entry name" value="Zn peptidases"/>
    <property type="match status" value="1"/>
</dbReference>
<evidence type="ECO:0000313" key="10">
    <source>
        <dbReference type="Proteomes" id="UP000184185"/>
    </source>
</evidence>
<evidence type="ECO:0000256" key="5">
    <source>
        <dbReference type="ARBA" id="ARBA00022833"/>
    </source>
</evidence>
<dbReference type="EMBL" id="FQYQ01000014">
    <property type="protein sequence ID" value="SHJ25509.1"/>
    <property type="molecule type" value="Genomic_DNA"/>
</dbReference>
<evidence type="ECO:0000256" key="6">
    <source>
        <dbReference type="ARBA" id="ARBA00023049"/>
    </source>
</evidence>
<gene>
    <name evidence="9" type="ORF">SAMN02745725_02097</name>
</gene>
<dbReference type="CDD" id="cd06229">
    <property type="entry name" value="M14_Endopeptidase_I"/>
    <property type="match status" value="1"/>
</dbReference>
<dbReference type="InterPro" id="IPR034274">
    <property type="entry name" value="ENP1_M14_CPD"/>
</dbReference>
<dbReference type="PANTHER" id="PTHR11705">
    <property type="entry name" value="PROTEASE FAMILY M14 CARBOXYPEPTIDASE A,B"/>
    <property type="match status" value="1"/>
</dbReference>
<dbReference type="Pfam" id="PF00246">
    <property type="entry name" value="Peptidase_M14"/>
    <property type="match status" value="1"/>
</dbReference>
<evidence type="ECO:0000256" key="3">
    <source>
        <dbReference type="ARBA" id="ARBA00022670"/>
    </source>
</evidence>
<dbReference type="SUPFAM" id="SSF53187">
    <property type="entry name" value="Zn-dependent exopeptidases"/>
    <property type="match status" value="1"/>
</dbReference>
<reference evidence="9 10" key="1">
    <citation type="submission" date="2016-11" db="EMBL/GenBank/DDBJ databases">
        <authorList>
            <person name="Jaros S."/>
            <person name="Januszkiewicz K."/>
            <person name="Wedrychowicz H."/>
        </authorList>
    </citation>
    <scope>NUCLEOTIDE SEQUENCE [LARGE SCALE GENOMIC DNA]</scope>
    <source>
        <strain evidence="9 10">DSM 14809</strain>
    </source>
</reference>
<dbReference type="PROSITE" id="PS52035">
    <property type="entry name" value="PEPTIDASE_M14"/>
    <property type="match status" value="1"/>
</dbReference>
<keyword evidence="5" id="KW-0862">Zinc</keyword>
<evidence type="ECO:0000313" key="9">
    <source>
        <dbReference type="EMBL" id="SHJ25509.1"/>
    </source>
</evidence>
<dbReference type="GO" id="GO:0008270">
    <property type="term" value="F:zinc ion binding"/>
    <property type="evidence" value="ECO:0007669"/>
    <property type="project" value="InterPro"/>
</dbReference>
<feature type="domain" description="Peptidase M14" evidence="8">
    <location>
        <begin position="22"/>
        <end position="298"/>
    </location>
</feature>
<name>A0A1M6HTI5_PSEXY</name>
<comment type="cofactor">
    <cofactor evidence="1">
        <name>Zn(2+)</name>
        <dbReference type="ChEBI" id="CHEBI:29105"/>
    </cofactor>
</comment>
<comment type="caution">
    <text evidence="7">Lacks conserved residue(s) required for the propagation of feature annotation.</text>
</comment>
<keyword evidence="4" id="KW-0378">Hydrolase</keyword>
<dbReference type="SMART" id="SM00631">
    <property type="entry name" value="Zn_pept"/>
    <property type="match status" value="1"/>
</dbReference>
<dbReference type="AlphaFoldDB" id="A0A1M6HTI5"/>
<keyword evidence="6" id="KW-0482">Metalloprotease</keyword>
<proteinExistence type="inferred from homology"/>
<evidence type="ECO:0000259" key="8">
    <source>
        <dbReference type="PROSITE" id="PS52035"/>
    </source>
</evidence>
<sequence>MFFCSAGNCYATDFIIVDVSQQLYSYESLCEDMVLLTLGHEDIMSYESRAITSQGRNVWLIKFGDFQAENKILITASIHAREYMSSQLVMRMLEEYVLNYDVPNSDGITYRQCFANTCFYILPMVNPDGVTICQNGTKSIKANANGVDLNRNFPLGFGDGPRVASVPGLAYYPGVSPLSELETQAMAILLNENDFCAGINYHSMGNIIYYGASTNTPEVAEGCKKMADLVHAINGYRREYCGNAIGSFADYFGTVEMAPSVTIEIGTANPVPISQFSGIYAKNLPVWPIVAATSSLTN</sequence>
<evidence type="ECO:0000256" key="4">
    <source>
        <dbReference type="ARBA" id="ARBA00022801"/>
    </source>
</evidence>
<keyword evidence="3" id="KW-0645">Protease</keyword>
<dbReference type="Proteomes" id="UP000184185">
    <property type="component" value="Unassembled WGS sequence"/>
</dbReference>
<comment type="similarity">
    <text evidence="2 7">Belongs to the peptidase M14 family.</text>
</comment>
<protein>
    <submittedName>
        <fullName evidence="9">G-D-glutamyl-meso-diaminopimelate peptidase</fullName>
    </submittedName>
</protein>
<dbReference type="GO" id="GO:0006508">
    <property type="term" value="P:proteolysis"/>
    <property type="evidence" value="ECO:0007669"/>
    <property type="project" value="UniProtKB-KW"/>
</dbReference>
<evidence type="ECO:0000256" key="7">
    <source>
        <dbReference type="PROSITE-ProRule" id="PRU01379"/>
    </source>
</evidence>
<dbReference type="GO" id="GO:0005615">
    <property type="term" value="C:extracellular space"/>
    <property type="evidence" value="ECO:0007669"/>
    <property type="project" value="TreeGrafter"/>
</dbReference>
<evidence type="ECO:0000256" key="1">
    <source>
        <dbReference type="ARBA" id="ARBA00001947"/>
    </source>
</evidence>
<keyword evidence="10" id="KW-1185">Reference proteome</keyword>
<dbReference type="GO" id="GO:0004181">
    <property type="term" value="F:metallocarboxypeptidase activity"/>
    <property type="evidence" value="ECO:0007669"/>
    <property type="project" value="InterPro"/>
</dbReference>
<evidence type="ECO:0000256" key="2">
    <source>
        <dbReference type="ARBA" id="ARBA00005988"/>
    </source>
</evidence>
<dbReference type="PANTHER" id="PTHR11705:SF143">
    <property type="entry name" value="SLL0236 PROTEIN"/>
    <property type="match status" value="1"/>
</dbReference>
<dbReference type="InterPro" id="IPR000834">
    <property type="entry name" value="Peptidase_M14"/>
</dbReference>
<accession>A0A1M6HTI5</accession>